<dbReference type="OrthoDB" id="3078561at2"/>
<organism evidence="1 2">
    <name type="scientific">Pseudolactococcus reticulitermitis</name>
    <dbReference type="NCBI Taxonomy" id="2025039"/>
    <lineage>
        <taxon>Bacteria</taxon>
        <taxon>Bacillati</taxon>
        <taxon>Bacillota</taxon>
        <taxon>Bacilli</taxon>
        <taxon>Lactobacillales</taxon>
        <taxon>Streptococcaceae</taxon>
        <taxon>Pseudolactococcus</taxon>
    </lineage>
</organism>
<reference evidence="2" key="1">
    <citation type="submission" date="2017-08" db="EMBL/GenBank/DDBJ databases">
        <title>Draft genome sequence of Lactococcus sp. strain Rs-Y01, isolated from the gut of the lower termite Reticulitermes speratus.</title>
        <authorList>
            <person name="Ohkuma M."/>
            <person name="Yuki M."/>
        </authorList>
    </citation>
    <scope>NUCLEOTIDE SEQUENCE [LARGE SCALE GENOMIC DNA]</scope>
    <source>
        <strain evidence="2">Rs-Y01</strain>
    </source>
</reference>
<evidence type="ECO:0000313" key="1">
    <source>
        <dbReference type="EMBL" id="GAX47321.1"/>
    </source>
</evidence>
<proteinExistence type="predicted"/>
<dbReference type="Proteomes" id="UP000218689">
    <property type="component" value="Unassembled WGS sequence"/>
</dbReference>
<protein>
    <recommendedName>
        <fullName evidence="3">Phage tail protein</fullName>
    </recommendedName>
</protein>
<dbReference type="RefSeq" id="WP_094784379.1">
    <property type="nucleotide sequence ID" value="NZ_BEDT01000002.1"/>
</dbReference>
<gene>
    <name evidence="1" type="ORF">RsY01_920</name>
</gene>
<dbReference type="InterPro" id="IPR006520">
    <property type="entry name" value="Dit_BPSPP_N"/>
</dbReference>
<evidence type="ECO:0000313" key="2">
    <source>
        <dbReference type="Proteomes" id="UP000218689"/>
    </source>
</evidence>
<keyword evidence="2" id="KW-1185">Reference proteome</keyword>
<sequence length="499" mass="55311">MSSDFKIKFGDLMLSDYFDLTSYPIGRNNKRITNTTSQLANGVEILSSRYEEKMIELKIFSNNRSVREIDDVISQAINQGAQKLVFSDFPNEYYLAKLDGDAAMYRELENKSVVGTLNFIVPDGLSHPDEIKGPYTATQGADGRYSVTVVNEGSVDAPITMTATMNAENGYVGMYTDYAITGIGNKEETDGVDYQQTETFLDTTAFNGAGWSNWSGTYTPDARFDLSGTLGVSGSAGQSGLRLATTGGNKGLFNGGGKIYTLPADSEGAIGAKNFYAWWDTFFWAGKMGQTAVQDIIFWSGNEIIARWLVLKTDKNGNSAVCRASYNDGTGIKNLPKYDFTFKSSHLDTENPFNQSRGAMDFLKEGAKIQFHYWGQYPSVIVPYLADKQVTKVSMVLANYDKRTGDNYVTHNAIQKLQIRKLKVDKWRDVPNRFSDGDIVKMTGADSKVYVNGMPKLTEKADGSNLFSVPPGETTIYFQCSDWCAEPPTYKIEFKEANL</sequence>
<name>A0A224XCG8_9LACT</name>
<accession>A0A224XCG8</accession>
<dbReference type="Gene3D" id="2.40.30.200">
    <property type="match status" value="1"/>
</dbReference>
<dbReference type="AlphaFoldDB" id="A0A224XCG8"/>
<comment type="caution">
    <text evidence="1">The sequence shown here is derived from an EMBL/GenBank/DDBJ whole genome shotgun (WGS) entry which is preliminary data.</text>
</comment>
<dbReference type="EMBL" id="BEDT01000002">
    <property type="protein sequence ID" value="GAX47321.1"/>
    <property type="molecule type" value="Genomic_DNA"/>
</dbReference>
<evidence type="ECO:0008006" key="3">
    <source>
        <dbReference type="Google" id="ProtNLM"/>
    </source>
</evidence>
<dbReference type="NCBIfam" id="TIGR01633">
    <property type="entry name" value="phi3626_gp14_N"/>
    <property type="match status" value="1"/>
</dbReference>